<dbReference type="GO" id="GO:0006508">
    <property type="term" value="P:proteolysis"/>
    <property type="evidence" value="ECO:0007669"/>
    <property type="project" value="UniProtKB-KW"/>
</dbReference>
<evidence type="ECO:0000256" key="10">
    <source>
        <dbReference type="RuleBase" id="RU003355"/>
    </source>
</evidence>
<evidence type="ECO:0000256" key="6">
    <source>
        <dbReference type="ARBA" id="ARBA00022801"/>
    </source>
</evidence>
<keyword evidence="4 9" id="KW-0645">Protease</keyword>
<dbReference type="RefSeq" id="WP_131848358.1">
    <property type="nucleotide sequence ID" value="NZ_SLXV01000010.1"/>
</dbReference>
<feature type="signal peptide" evidence="11">
    <location>
        <begin position="1"/>
        <end position="29"/>
    </location>
</feature>
<keyword evidence="7 9" id="KW-0720">Serine protease</keyword>
<keyword evidence="5 11" id="KW-0732">Signal</keyword>
<evidence type="ECO:0000313" key="15">
    <source>
        <dbReference type="EMBL" id="TCP69280.1"/>
    </source>
</evidence>
<keyword evidence="3" id="KW-0964">Secreted</keyword>
<keyword evidence="16" id="KW-1185">Reference proteome</keyword>
<dbReference type="Gene3D" id="3.50.30.30">
    <property type="match status" value="1"/>
</dbReference>
<evidence type="ECO:0000256" key="9">
    <source>
        <dbReference type="PROSITE-ProRule" id="PRU01240"/>
    </source>
</evidence>
<dbReference type="EMBL" id="SLXV01000010">
    <property type="protein sequence ID" value="TCP69280.1"/>
    <property type="molecule type" value="Genomic_DNA"/>
</dbReference>
<dbReference type="InterPro" id="IPR023827">
    <property type="entry name" value="Peptidase_S8_Asp-AS"/>
</dbReference>
<name>A0A4R2S209_9BACL</name>
<dbReference type="Proteomes" id="UP000294746">
    <property type="component" value="Unassembled WGS sequence"/>
</dbReference>
<evidence type="ECO:0000259" key="12">
    <source>
        <dbReference type="Pfam" id="PF00082"/>
    </source>
</evidence>
<reference evidence="15 16" key="1">
    <citation type="submission" date="2019-03" db="EMBL/GenBank/DDBJ databases">
        <title>Genomic Encyclopedia of Type Strains, Phase IV (KMG-IV): sequencing the most valuable type-strain genomes for metagenomic binning, comparative biology and taxonomic classification.</title>
        <authorList>
            <person name="Goeker M."/>
        </authorList>
    </citation>
    <scope>NUCLEOTIDE SEQUENCE [LARGE SCALE GENOMIC DNA]</scope>
    <source>
        <strain evidence="15 16">DSM 46831</strain>
    </source>
</reference>
<keyword evidence="2" id="KW-0134">Cell wall</keyword>
<feature type="active site" description="Charge relay system" evidence="8 9">
    <location>
        <position position="518"/>
    </location>
</feature>
<dbReference type="InterPro" id="IPR023828">
    <property type="entry name" value="Peptidase_S8_Ser-AS"/>
</dbReference>
<comment type="similarity">
    <text evidence="1 9 10">Belongs to the peptidase S8 family.</text>
</comment>
<feature type="chain" id="PRO_5020766129" evidence="11">
    <location>
        <begin position="30"/>
        <end position="896"/>
    </location>
</feature>
<dbReference type="PROSITE" id="PS00136">
    <property type="entry name" value="SUBTILASE_ASP"/>
    <property type="match status" value="1"/>
</dbReference>
<dbReference type="InterPro" id="IPR015500">
    <property type="entry name" value="Peptidase_S8_subtilisin-rel"/>
</dbReference>
<comment type="caution">
    <text evidence="15">The sequence shown here is derived from an EMBL/GenBank/DDBJ whole genome shotgun (WGS) entry which is preliminary data.</text>
</comment>
<dbReference type="PROSITE" id="PS51892">
    <property type="entry name" value="SUBTILASE"/>
    <property type="match status" value="1"/>
</dbReference>
<feature type="domain" description="Inhibitor I9" evidence="14">
    <location>
        <begin position="65"/>
        <end position="155"/>
    </location>
</feature>
<evidence type="ECO:0000256" key="8">
    <source>
        <dbReference type="PIRSR" id="PIRSR615500-1"/>
    </source>
</evidence>
<evidence type="ECO:0000313" key="16">
    <source>
        <dbReference type="Proteomes" id="UP000294746"/>
    </source>
</evidence>
<dbReference type="InterPro" id="IPR000209">
    <property type="entry name" value="Peptidase_S8/S53_dom"/>
</dbReference>
<evidence type="ECO:0000256" key="11">
    <source>
        <dbReference type="SAM" id="SignalP"/>
    </source>
</evidence>
<dbReference type="Pfam" id="PF02225">
    <property type="entry name" value="PA"/>
    <property type="match status" value="1"/>
</dbReference>
<feature type="active site" description="Charge relay system" evidence="8 9">
    <location>
        <position position="191"/>
    </location>
</feature>
<accession>A0A4R2S209</accession>
<evidence type="ECO:0000256" key="7">
    <source>
        <dbReference type="ARBA" id="ARBA00022825"/>
    </source>
</evidence>
<evidence type="ECO:0000259" key="13">
    <source>
        <dbReference type="Pfam" id="PF02225"/>
    </source>
</evidence>
<dbReference type="PANTHER" id="PTHR43806:SF65">
    <property type="entry name" value="SERINE PROTEASE APRX"/>
    <property type="match status" value="1"/>
</dbReference>
<organism evidence="15 16">
    <name type="scientific">Baia soyae</name>
    <dbReference type="NCBI Taxonomy" id="1544746"/>
    <lineage>
        <taxon>Bacteria</taxon>
        <taxon>Bacillati</taxon>
        <taxon>Bacillota</taxon>
        <taxon>Bacilli</taxon>
        <taxon>Bacillales</taxon>
        <taxon>Thermoactinomycetaceae</taxon>
        <taxon>Baia</taxon>
    </lineage>
</organism>
<dbReference type="SUPFAM" id="SSF52743">
    <property type="entry name" value="Subtilisin-like"/>
    <property type="match status" value="1"/>
</dbReference>
<evidence type="ECO:0000256" key="2">
    <source>
        <dbReference type="ARBA" id="ARBA00022512"/>
    </source>
</evidence>
<sequence length="896" mass="96598">MRKTGTIVLSTLLAVSVSSLGWLSPGAQAATSKKLPKQMEEKIAKLAKNKVSKYIDTKSSKPVDVIVQMNQQPVGEVVKNHKQLKSSPAKDYQMQMKEALNQAEKKLTKVNSKVKVKQRFDTVFSGFAVSVPANQIHKLAAMPEVKAVYPTLKYKALGNGSSTVGAPEVWRMKDAQGLPVDGRGIKVAVIDTGVDSKHPDLKSNYIGGYDVVDRDNDPQDEAGHGTHVAGIIAANGEIKGVAPEASILAYRVLGKQGGTTSDILTGIEMAVRDGADVMNLSLGADANYPDDPLVSALNHAAKIGVSVAVANGNSGSDAWTVGIPATADKVISVGASTLEKEFPKFEVVGTETSFDGAQLTKMKFPSNSQFEMVDVGFGSPLDYKKVNVKGKYVIVQQGAAKQDIYVSNAQKAGATGVLLYAKGQEQADLQSIEASLENKIPAVQLAAKDATALKASLKAGKAIASLKEYKPYEFMAEFSSRGPVHETWAVKPDVVAPGVAIKSTVPGEEKYAEYDGTSMAAPQVAGAAALLRQMHPDWTPEDVKASLSNTAKTLTDITGKRYDVMTQGSGRIDIPKAIQATTLVTPNNFTFGLVKPNSGEAKLEKKLTIKNTSGASKTYTSRVEMATNTGIQVQAPNQVEVSANGQEDLTVKITVDSSLPRDVYSGYLYLTEGKEELKVPFTFSIDPASYNRVNYLGVSDLIFSPNGDGKEESTSLSYYVPTVAKHLNFYLRNLDDESKVSLIHQAENVGSGWHGQKWTGNTVDKKAVPEGIYEMQAVASDDEVESSTAALVLVDKTAPVITANLNEEGTKMNLKIEDFLMQYNYFFKMFGLAQDDLVKVEYILEGTSDRVRVPLDEEKMEIEIKQEWLDSGKTSMTILATDDAGNQTKTKVNLKK</sequence>
<dbReference type="InterPro" id="IPR050131">
    <property type="entry name" value="Peptidase_S8_subtilisin-like"/>
</dbReference>
<protein>
    <submittedName>
        <fullName evidence="15">Peptidase Vpr</fullName>
    </submittedName>
</protein>
<dbReference type="Gene3D" id="3.40.50.200">
    <property type="entry name" value="Peptidase S8/S53 domain"/>
    <property type="match status" value="1"/>
</dbReference>
<dbReference type="PANTHER" id="PTHR43806">
    <property type="entry name" value="PEPTIDASE S8"/>
    <property type="match status" value="1"/>
</dbReference>
<evidence type="ECO:0000256" key="1">
    <source>
        <dbReference type="ARBA" id="ARBA00011073"/>
    </source>
</evidence>
<dbReference type="InterPro" id="IPR022398">
    <property type="entry name" value="Peptidase_S8_His-AS"/>
</dbReference>
<proteinExistence type="inferred from homology"/>
<evidence type="ECO:0000259" key="14">
    <source>
        <dbReference type="Pfam" id="PF05922"/>
    </source>
</evidence>
<dbReference type="PROSITE" id="PS00137">
    <property type="entry name" value="SUBTILASE_HIS"/>
    <property type="match status" value="1"/>
</dbReference>
<evidence type="ECO:0000256" key="5">
    <source>
        <dbReference type="ARBA" id="ARBA00022729"/>
    </source>
</evidence>
<dbReference type="PROSITE" id="PS00138">
    <property type="entry name" value="SUBTILASE_SER"/>
    <property type="match status" value="1"/>
</dbReference>
<evidence type="ECO:0000256" key="4">
    <source>
        <dbReference type="ARBA" id="ARBA00022670"/>
    </source>
</evidence>
<dbReference type="InterPro" id="IPR036852">
    <property type="entry name" value="Peptidase_S8/S53_dom_sf"/>
</dbReference>
<evidence type="ECO:0000256" key="3">
    <source>
        <dbReference type="ARBA" id="ARBA00022525"/>
    </source>
</evidence>
<dbReference type="PRINTS" id="PR00723">
    <property type="entry name" value="SUBTILISIN"/>
</dbReference>
<dbReference type="Pfam" id="PF00082">
    <property type="entry name" value="Peptidase_S8"/>
    <property type="match status" value="1"/>
</dbReference>
<dbReference type="SUPFAM" id="SSF52025">
    <property type="entry name" value="PA domain"/>
    <property type="match status" value="1"/>
</dbReference>
<dbReference type="InterPro" id="IPR010259">
    <property type="entry name" value="S8pro/Inhibitor_I9"/>
</dbReference>
<feature type="domain" description="Peptidase S8/S53" evidence="12">
    <location>
        <begin position="182"/>
        <end position="555"/>
    </location>
</feature>
<feature type="domain" description="PA" evidence="13">
    <location>
        <begin position="382"/>
        <end position="453"/>
    </location>
</feature>
<dbReference type="GO" id="GO:0004252">
    <property type="term" value="F:serine-type endopeptidase activity"/>
    <property type="evidence" value="ECO:0007669"/>
    <property type="project" value="UniProtKB-UniRule"/>
</dbReference>
<dbReference type="AlphaFoldDB" id="A0A4R2S209"/>
<dbReference type="CDD" id="cd07474">
    <property type="entry name" value="Peptidases_S8_subtilisin_Vpr-like"/>
    <property type="match status" value="1"/>
</dbReference>
<gene>
    <name evidence="15" type="ORF">EDD57_1102</name>
</gene>
<dbReference type="InterPro" id="IPR046450">
    <property type="entry name" value="PA_dom_sf"/>
</dbReference>
<keyword evidence="6 9" id="KW-0378">Hydrolase</keyword>
<dbReference type="Pfam" id="PF05922">
    <property type="entry name" value="Inhibitor_I9"/>
    <property type="match status" value="1"/>
</dbReference>
<dbReference type="InterPro" id="IPR003137">
    <property type="entry name" value="PA_domain"/>
</dbReference>
<dbReference type="InterPro" id="IPR034213">
    <property type="entry name" value="S8_Vpr-like"/>
</dbReference>
<dbReference type="OrthoDB" id="9798386at2"/>
<feature type="active site" description="Charge relay system" evidence="8 9">
    <location>
        <position position="224"/>
    </location>
</feature>